<evidence type="ECO:0000313" key="3">
    <source>
        <dbReference type="Proteomes" id="UP000042958"/>
    </source>
</evidence>
<accession>A0A0F7U1E4</accession>
<dbReference type="AlphaFoldDB" id="A0A0F7U1E4"/>
<dbReference type="STRING" id="104259.A0A0F7U1E4"/>
<gene>
    <name evidence="2" type="ORF">PMG11_11291</name>
</gene>
<feature type="region of interest" description="Disordered" evidence="1">
    <location>
        <begin position="1"/>
        <end position="36"/>
    </location>
</feature>
<proteinExistence type="predicted"/>
<dbReference type="Proteomes" id="UP000042958">
    <property type="component" value="Unassembled WGS sequence"/>
</dbReference>
<evidence type="ECO:0000256" key="1">
    <source>
        <dbReference type="SAM" id="MobiDB-lite"/>
    </source>
</evidence>
<dbReference type="OrthoDB" id="4462099at2759"/>
<dbReference type="EMBL" id="CDHK01000024">
    <property type="protein sequence ID" value="CEJ62804.1"/>
    <property type="molecule type" value="Genomic_DNA"/>
</dbReference>
<organism evidence="2 3">
    <name type="scientific">Penicillium brasilianum</name>
    <dbReference type="NCBI Taxonomy" id="104259"/>
    <lineage>
        <taxon>Eukaryota</taxon>
        <taxon>Fungi</taxon>
        <taxon>Dikarya</taxon>
        <taxon>Ascomycota</taxon>
        <taxon>Pezizomycotina</taxon>
        <taxon>Eurotiomycetes</taxon>
        <taxon>Eurotiomycetidae</taxon>
        <taxon>Eurotiales</taxon>
        <taxon>Aspergillaceae</taxon>
        <taxon>Penicillium</taxon>
    </lineage>
</organism>
<keyword evidence="3" id="KW-1185">Reference proteome</keyword>
<protein>
    <submittedName>
        <fullName evidence="2">Uncharacterized protein</fullName>
    </submittedName>
</protein>
<evidence type="ECO:0000313" key="2">
    <source>
        <dbReference type="EMBL" id="CEJ62804.1"/>
    </source>
</evidence>
<reference evidence="3" key="1">
    <citation type="journal article" date="2015" name="Genome Announc.">
        <title>Draft genome sequence of the fungus Penicillium brasilianum MG11.</title>
        <authorList>
            <person name="Horn F."/>
            <person name="Linde J."/>
            <person name="Mattern D.J."/>
            <person name="Walther G."/>
            <person name="Guthke R."/>
            <person name="Brakhage A.A."/>
            <person name="Valiante V."/>
        </authorList>
    </citation>
    <scope>NUCLEOTIDE SEQUENCE [LARGE SCALE GENOMIC DNA]</scope>
    <source>
        <strain evidence="3">MG11</strain>
    </source>
</reference>
<sequence length="273" mass="30905">MPPPPLSPMPTRRSERLARSAMSSQDSSPGEGRGMGLAVYTRDVDSSRITRSFLFRDELVEQYSEDTQANIGRDDRSVCTLIEDCEHQERSSQACHCYKDTEIDEASIVYNGSIAGGESSRTIGKHHLNGGTVKNGNLLYPIGHPYRVSVYTTDYVSTPDDFKSFENWASTSQYKTVVETWDREACKYKIAEPVETRSGLDDYAEYAFIVRERVERNSEEVTPYIDIKSEGLRDILRVVLHDIKAISLMEDKPSIEQNVLFHFLPELDGCVEL</sequence>
<name>A0A0F7U1E4_PENBI</name>